<feature type="transmembrane region" description="Helical" evidence="5">
    <location>
        <begin position="207"/>
        <end position="228"/>
    </location>
</feature>
<evidence type="ECO:0000256" key="2">
    <source>
        <dbReference type="ARBA" id="ARBA00022692"/>
    </source>
</evidence>
<dbReference type="InterPro" id="IPR052964">
    <property type="entry name" value="Sporulation_signal_mat"/>
</dbReference>
<comment type="subcellular location">
    <subcellularLocation>
        <location evidence="1">Endomembrane system</location>
        <topology evidence="1">Multi-pass membrane protein</topology>
    </subcellularLocation>
</comment>
<dbReference type="EMBL" id="BAABCA010000002">
    <property type="protein sequence ID" value="GAA4233973.1"/>
    <property type="molecule type" value="Genomic_DNA"/>
</dbReference>
<protein>
    <recommendedName>
        <fullName evidence="6">HTTM-like domain-containing protein</fullName>
    </recommendedName>
</protein>
<proteinExistence type="predicted"/>
<feature type="transmembrane region" description="Helical" evidence="5">
    <location>
        <begin position="85"/>
        <end position="101"/>
    </location>
</feature>
<gene>
    <name evidence="7" type="ORF">GCM10022291_12340</name>
</gene>
<dbReference type="SMART" id="SM00752">
    <property type="entry name" value="HTTM"/>
    <property type="match status" value="1"/>
</dbReference>
<feature type="transmembrane region" description="Helical" evidence="5">
    <location>
        <begin position="429"/>
        <end position="448"/>
    </location>
</feature>
<dbReference type="PANTHER" id="PTHR39535:SF2">
    <property type="entry name" value="HTTM DOMAIN-CONTAINING PROTEIN"/>
    <property type="match status" value="1"/>
</dbReference>
<dbReference type="InterPro" id="IPR011020">
    <property type="entry name" value="HTTM-like"/>
</dbReference>
<feature type="transmembrane region" description="Helical" evidence="5">
    <location>
        <begin position="60"/>
        <end position="78"/>
    </location>
</feature>
<keyword evidence="3 5" id="KW-1133">Transmembrane helix</keyword>
<feature type="transmembrane region" description="Helical" evidence="5">
    <location>
        <begin position="21"/>
        <end position="40"/>
    </location>
</feature>
<reference evidence="8" key="1">
    <citation type="journal article" date="2019" name="Int. J. Syst. Evol. Microbiol.">
        <title>The Global Catalogue of Microorganisms (GCM) 10K type strain sequencing project: providing services to taxonomists for standard genome sequencing and annotation.</title>
        <authorList>
            <consortium name="The Broad Institute Genomics Platform"/>
            <consortium name="The Broad Institute Genome Sequencing Center for Infectious Disease"/>
            <person name="Wu L."/>
            <person name="Ma J."/>
        </authorList>
    </citation>
    <scope>NUCLEOTIDE SEQUENCE [LARGE SCALE GENOMIC DNA]</scope>
    <source>
        <strain evidence="8">JCM 17630</strain>
    </source>
</reference>
<dbReference type="Proteomes" id="UP001501496">
    <property type="component" value="Unassembled WGS sequence"/>
</dbReference>
<keyword evidence="2 5" id="KW-0812">Transmembrane</keyword>
<dbReference type="Pfam" id="PF04134">
    <property type="entry name" value="DCC1-like"/>
    <property type="match status" value="1"/>
</dbReference>
<keyword evidence="8" id="KW-1185">Reference proteome</keyword>
<evidence type="ECO:0000256" key="3">
    <source>
        <dbReference type="ARBA" id="ARBA00022989"/>
    </source>
</evidence>
<evidence type="ECO:0000313" key="7">
    <source>
        <dbReference type="EMBL" id="GAA4233973.1"/>
    </source>
</evidence>
<evidence type="ECO:0000256" key="4">
    <source>
        <dbReference type="ARBA" id="ARBA00023136"/>
    </source>
</evidence>
<feature type="transmembrane region" description="Helical" evidence="5">
    <location>
        <begin position="234"/>
        <end position="267"/>
    </location>
</feature>
<keyword evidence="4 5" id="KW-0472">Membrane</keyword>
<evidence type="ECO:0000313" key="8">
    <source>
        <dbReference type="Proteomes" id="UP001501496"/>
    </source>
</evidence>
<dbReference type="InterPro" id="IPR007263">
    <property type="entry name" value="DCC1-like"/>
</dbReference>
<evidence type="ECO:0000256" key="5">
    <source>
        <dbReference type="SAM" id="Phobius"/>
    </source>
</evidence>
<dbReference type="PANTHER" id="PTHR39535">
    <property type="entry name" value="SPORULATION-DELAYING PROTEIN SDPB"/>
    <property type="match status" value="1"/>
</dbReference>
<accession>A0ABP8C610</accession>
<organism evidence="7 8">
    <name type="scientific">Postechiella marina</name>
    <dbReference type="NCBI Taxonomy" id="943941"/>
    <lineage>
        <taxon>Bacteria</taxon>
        <taxon>Pseudomonadati</taxon>
        <taxon>Bacteroidota</taxon>
        <taxon>Flavobacteriia</taxon>
        <taxon>Flavobacteriales</taxon>
        <taxon>Flavobacteriaceae</taxon>
        <taxon>Postechiella</taxon>
    </lineage>
</organism>
<comment type="caution">
    <text evidence="7">The sequence shown here is derived from an EMBL/GenBank/DDBJ whole genome shotgun (WGS) entry which is preliminary data.</text>
</comment>
<feature type="domain" description="HTTM-like" evidence="6">
    <location>
        <begin position="13"/>
        <end position="272"/>
    </location>
</feature>
<evidence type="ECO:0000256" key="1">
    <source>
        <dbReference type="ARBA" id="ARBA00004127"/>
    </source>
</evidence>
<feature type="transmembrane region" description="Helical" evidence="5">
    <location>
        <begin position="107"/>
        <end position="131"/>
    </location>
</feature>
<dbReference type="RefSeq" id="WP_344787247.1">
    <property type="nucleotide sequence ID" value="NZ_BAABCA010000002.1"/>
</dbReference>
<feature type="transmembrane region" description="Helical" evidence="5">
    <location>
        <begin position="364"/>
        <end position="382"/>
    </location>
</feature>
<sequence length="629" mass="73652">MIKITKFLKNSYKKEIDGTGLAVFRIAYAIVLLCEIAQMFYFKALIFDKIPFIDSAEINFGIPIGIWFISVVFILFGAFTRLATIINYLLSLILIGTIGSYEYHVFYAYMGINFLLMFMPISKCLSLDRLFLKLKYSNTTFQYNPSRKVGQIYYFIPLYVAIGLVYFDSIFVKLTAHSWLNGLGVWMPSSFPMMAQFNLSFLLNIEFLMYFLGYLTLILEFIFVFVFYKKKFRLPIFIIGTLLHIGILTTFPIPWFALTFISIYLLMVPVSFWKKIFTAKVKEQDFFFYYDTECPLCVRTKITITHLDWFNKIGFKTVQFDAQDHEKLSKINTNILLDDIHSVDIKGNVYSSVDTYIQVFKRIFYLYPLYLILKIPGIYHIAKKIYSYVAKNRDTERCTEENCGYNPPTIPDNGKVKLLQNYTLDDLKFTFLKTIIFTFTLIQFIIILDSPLVNNFKETIGVNNKIVNSVFHGLKRTTVFVTKPLFGLTTHNVFIDDYHYNGYNHIIALVYKNDKGNEQWLPIIDENGQPSYYNYGTNWRKMSFSTNNPNINSKELNKGVRDFTAFWAHKNNINLNNATFIIKVKKIESTNHWEKDFLSNQISQPWLDGGYVEWKNKEFHSHIKDIEAL</sequence>
<evidence type="ECO:0000259" key="6">
    <source>
        <dbReference type="SMART" id="SM00752"/>
    </source>
</evidence>
<name>A0ABP8C610_9FLAO</name>
<feature type="transmembrane region" description="Helical" evidence="5">
    <location>
        <begin position="152"/>
        <end position="172"/>
    </location>
</feature>